<dbReference type="EMBL" id="JAUSTO010000018">
    <property type="protein sequence ID" value="MDQ0153369.1"/>
    <property type="molecule type" value="Genomic_DNA"/>
</dbReference>
<evidence type="ECO:0000313" key="11">
    <source>
        <dbReference type="EMBL" id="MDQ0153369.1"/>
    </source>
</evidence>
<sequence>MKKNIYSIGKAMDKVNNVMEVFTGYVIFAFMALLFLQVLMRFIFKNPIYGIDECVTALMIWSMCLGWCTVYWDNGHAVLEFIMNRMPKAFRRGTFTFTNFLIVVISWVYIPASWQLFQMQKKMPPVGGLPISKGYYYALPVLVMGVVMLIMSAYKAIAFIITGDESICVPVEKEGGGLLD</sequence>
<comment type="similarity">
    <text evidence="8">Belongs to the TRAP transporter small permease family.</text>
</comment>
<evidence type="ECO:0000256" key="1">
    <source>
        <dbReference type="ARBA" id="ARBA00004429"/>
    </source>
</evidence>
<dbReference type="RefSeq" id="WP_307255323.1">
    <property type="nucleotide sequence ID" value="NZ_JAUSTO010000018.1"/>
</dbReference>
<dbReference type="InterPro" id="IPR055348">
    <property type="entry name" value="DctQ"/>
</dbReference>
<evidence type="ECO:0000256" key="9">
    <source>
        <dbReference type="SAM" id="Phobius"/>
    </source>
</evidence>
<dbReference type="Pfam" id="PF04290">
    <property type="entry name" value="DctQ"/>
    <property type="match status" value="1"/>
</dbReference>
<keyword evidence="3" id="KW-1003">Cell membrane</keyword>
<evidence type="ECO:0000256" key="7">
    <source>
        <dbReference type="ARBA" id="ARBA00023136"/>
    </source>
</evidence>
<protein>
    <submittedName>
        <fullName evidence="11">TRAP-type C4-dicarboxylate transport system permease small subunit</fullName>
    </submittedName>
</protein>
<keyword evidence="12" id="KW-1185">Reference proteome</keyword>
<evidence type="ECO:0000259" key="10">
    <source>
        <dbReference type="Pfam" id="PF04290"/>
    </source>
</evidence>
<name>A0AAE4ALM3_9FIRM</name>
<gene>
    <name evidence="11" type="ORF">J2S20_002089</name>
</gene>
<dbReference type="Proteomes" id="UP001241537">
    <property type="component" value="Unassembled WGS sequence"/>
</dbReference>
<keyword evidence="7 9" id="KW-0472">Membrane</keyword>
<dbReference type="GO" id="GO:0022857">
    <property type="term" value="F:transmembrane transporter activity"/>
    <property type="evidence" value="ECO:0007669"/>
    <property type="project" value="TreeGrafter"/>
</dbReference>
<feature type="transmembrane region" description="Helical" evidence="9">
    <location>
        <begin position="134"/>
        <end position="154"/>
    </location>
</feature>
<feature type="transmembrane region" description="Helical" evidence="9">
    <location>
        <begin position="93"/>
        <end position="114"/>
    </location>
</feature>
<dbReference type="InterPro" id="IPR007387">
    <property type="entry name" value="TRAP_DctQ"/>
</dbReference>
<keyword evidence="5 9" id="KW-0812">Transmembrane</keyword>
<comment type="subcellular location">
    <subcellularLocation>
        <location evidence="1">Cell inner membrane</location>
        <topology evidence="1">Multi-pass membrane protein</topology>
    </subcellularLocation>
</comment>
<feature type="transmembrane region" description="Helical" evidence="9">
    <location>
        <begin position="55"/>
        <end position="72"/>
    </location>
</feature>
<feature type="transmembrane region" description="Helical" evidence="9">
    <location>
        <begin position="21"/>
        <end position="43"/>
    </location>
</feature>
<keyword evidence="2" id="KW-0813">Transport</keyword>
<evidence type="ECO:0000256" key="8">
    <source>
        <dbReference type="ARBA" id="ARBA00038436"/>
    </source>
</evidence>
<dbReference type="GO" id="GO:0015740">
    <property type="term" value="P:C4-dicarboxylate transport"/>
    <property type="evidence" value="ECO:0007669"/>
    <property type="project" value="TreeGrafter"/>
</dbReference>
<comment type="caution">
    <text evidence="11">The sequence shown here is derived from an EMBL/GenBank/DDBJ whole genome shotgun (WGS) entry which is preliminary data.</text>
</comment>
<reference evidence="11" key="1">
    <citation type="submission" date="2023-07" db="EMBL/GenBank/DDBJ databases">
        <title>Genomic Encyclopedia of Type Strains, Phase IV (KMG-IV): sequencing the most valuable type-strain genomes for metagenomic binning, comparative biology and taxonomic classification.</title>
        <authorList>
            <person name="Goeker M."/>
        </authorList>
    </citation>
    <scope>NUCLEOTIDE SEQUENCE</scope>
    <source>
        <strain evidence="11">DSM 19659</strain>
    </source>
</reference>
<dbReference type="GO" id="GO:0005886">
    <property type="term" value="C:plasma membrane"/>
    <property type="evidence" value="ECO:0007669"/>
    <property type="project" value="UniProtKB-SubCell"/>
</dbReference>
<dbReference type="AlphaFoldDB" id="A0AAE4ALM3"/>
<evidence type="ECO:0000256" key="5">
    <source>
        <dbReference type="ARBA" id="ARBA00022692"/>
    </source>
</evidence>
<proteinExistence type="inferred from homology"/>
<evidence type="ECO:0000256" key="4">
    <source>
        <dbReference type="ARBA" id="ARBA00022519"/>
    </source>
</evidence>
<dbReference type="PANTHER" id="PTHR35011:SF2">
    <property type="entry name" value="2,3-DIKETO-L-GULONATE TRAP TRANSPORTER SMALL PERMEASE PROTEIN YIAM"/>
    <property type="match status" value="1"/>
</dbReference>
<evidence type="ECO:0000313" key="12">
    <source>
        <dbReference type="Proteomes" id="UP001241537"/>
    </source>
</evidence>
<feature type="domain" description="Tripartite ATP-independent periplasmic transporters DctQ component" evidence="10">
    <location>
        <begin position="31"/>
        <end position="156"/>
    </location>
</feature>
<keyword evidence="6 9" id="KW-1133">Transmembrane helix</keyword>
<accession>A0AAE4ALM3</accession>
<dbReference type="PANTHER" id="PTHR35011">
    <property type="entry name" value="2,3-DIKETO-L-GULONATE TRAP TRANSPORTER SMALL PERMEASE PROTEIN YIAM"/>
    <property type="match status" value="1"/>
</dbReference>
<keyword evidence="4" id="KW-0997">Cell inner membrane</keyword>
<evidence type="ECO:0000256" key="2">
    <source>
        <dbReference type="ARBA" id="ARBA00022448"/>
    </source>
</evidence>
<evidence type="ECO:0000256" key="3">
    <source>
        <dbReference type="ARBA" id="ARBA00022475"/>
    </source>
</evidence>
<organism evidence="11 12">
    <name type="scientific">Moryella indoligenes</name>
    <dbReference type="NCBI Taxonomy" id="371674"/>
    <lineage>
        <taxon>Bacteria</taxon>
        <taxon>Bacillati</taxon>
        <taxon>Bacillota</taxon>
        <taxon>Clostridia</taxon>
        <taxon>Lachnospirales</taxon>
        <taxon>Lachnospiraceae</taxon>
        <taxon>Moryella</taxon>
    </lineage>
</organism>
<evidence type="ECO:0000256" key="6">
    <source>
        <dbReference type="ARBA" id="ARBA00022989"/>
    </source>
</evidence>